<evidence type="ECO:0000259" key="7">
    <source>
        <dbReference type="PROSITE" id="PS50110"/>
    </source>
</evidence>
<dbReference type="SMART" id="SM00388">
    <property type="entry name" value="HisKA"/>
    <property type="match status" value="1"/>
</dbReference>
<evidence type="ECO:0000256" key="3">
    <source>
        <dbReference type="ARBA" id="ARBA00022553"/>
    </source>
</evidence>
<dbReference type="Gene3D" id="1.10.287.130">
    <property type="match status" value="1"/>
</dbReference>
<dbReference type="EMBL" id="BAABBR010000001">
    <property type="protein sequence ID" value="GAA4030542.1"/>
    <property type="molecule type" value="Genomic_DNA"/>
</dbReference>
<dbReference type="Pfam" id="PF00512">
    <property type="entry name" value="HisKA"/>
    <property type="match status" value="1"/>
</dbReference>
<evidence type="ECO:0000259" key="6">
    <source>
        <dbReference type="PROSITE" id="PS50109"/>
    </source>
</evidence>
<dbReference type="PRINTS" id="PR00344">
    <property type="entry name" value="BCTRLSENSOR"/>
</dbReference>
<name>A0ABP7TU22_9SPHN</name>
<dbReference type="Pfam" id="PF02518">
    <property type="entry name" value="HATPase_c"/>
    <property type="match status" value="1"/>
</dbReference>
<organism evidence="8 9">
    <name type="scientific">Sphingomonas rosea</name>
    <dbReference type="NCBI Taxonomy" id="335605"/>
    <lineage>
        <taxon>Bacteria</taxon>
        <taxon>Pseudomonadati</taxon>
        <taxon>Pseudomonadota</taxon>
        <taxon>Alphaproteobacteria</taxon>
        <taxon>Sphingomonadales</taxon>
        <taxon>Sphingomonadaceae</taxon>
        <taxon>Sphingomonas</taxon>
    </lineage>
</organism>
<dbReference type="InterPro" id="IPR003594">
    <property type="entry name" value="HATPase_dom"/>
</dbReference>
<dbReference type="SUPFAM" id="SSF52172">
    <property type="entry name" value="CheY-like"/>
    <property type="match status" value="1"/>
</dbReference>
<dbReference type="InterPro" id="IPR003661">
    <property type="entry name" value="HisK_dim/P_dom"/>
</dbReference>
<dbReference type="PROSITE" id="PS50109">
    <property type="entry name" value="HIS_KIN"/>
    <property type="match status" value="1"/>
</dbReference>
<reference evidence="9" key="1">
    <citation type="journal article" date="2019" name="Int. J. Syst. Evol. Microbiol.">
        <title>The Global Catalogue of Microorganisms (GCM) 10K type strain sequencing project: providing services to taxonomists for standard genome sequencing and annotation.</title>
        <authorList>
            <consortium name="The Broad Institute Genomics Platform"/>
            <consortium name="The Broad Institute Genome Sequencing Center for Infectious Disease"/>
            <person name="Wu L."/>
            <person name="Ma J."/>
        </authorList>
    </citation>
    <scope>NUCLEOTIDE SEQUENCE [LARGE SCALE GENOMIC DNA]</scope>
    <source>
        <strain evidence="9">JCM 17564</strain>
    </source>
</reference>
<keyword evidence="5" id="KW-0812">Transmembrane</keyword>
<dbReference type="InterPro" id="IPR005467">
    <property type="entry name" value="His_kinase_dom"/>
</dbReference>
<dbReference type="PROSITE" id="PS50110">
    <property type="entry name" value="RESPONSE_REGULATORY"/>
    <property type="match status" value="1"/>
</dbReference>
<accession>A0ABP7TU22</accession>
<evidence type="ECO:0000256" key="5">
    <source>
        <dbReference type="SAM" id="Phobius"/>
    </source>
</evidence>
<dbReference type="InterPro" id="IPR058544">
    <property type="entry name" value="ETR1_N"/>
</dbReference>
<dbReference type="PANTHER" id="PTHR43065">
    <property type="entry name" value="SENSOR HISTIDINE KINASE"/>
    <property type="match status" value="1"/>
</dbReference>
<dbReference type="PANTHER" id="PTHR43065:SF42">
    <property type="entry name" value="TWO-COMPONENT SENSOR PPRA"/>
    <property type="match status" value="1"/>
</dbReference>
<feature type="transmembrane region" description="Helical" evidence="5">
    <location>
        <begin position="64"/>
        <end position="86"/>
    </location>
</feature>
<dbReference type="InterPro" id="IPR011006">
    <property type="entry name" value="CheY-like_superfamily"/>
</dbReference>
<dbReference type="Gene3D" id="3.40.50.2300">
    <property type="match status" value="1"/>
</dbReference>
<dbReference type="EC" id="2.7.13.3" evidence="2"/>
<dbReference type="Pfam" id="PF00072">
    <property type="entry name" value="Response_reg"/>
    <property type="match status" value="1"/>
</dbReference>
<feature type="domain" description="Response regulatory" evidence="7">
    <location>
        <begin position="407"/>
        <end position="520"/>
    </location>
</feature>
<dbReference type="InterPro" id="IPR001789">
    <property type="entry name" value="Sig_transdc_resp-reg_receiver"/>
</dbReference>
<evidence type="ECO:0000313" key="9">
    <source>
        <dbReference type="Proteomes" id="UP001424459"/>
    </source>
</evidence>
<evidence type="ECO:0000256" key="2">
    <source>
        <dbReference type="ARBA" id="ARBA00012438"/>
    </source>
</evidence>
<evidence type="ECO:0000256" key="1">
    <source>
        <dbReference type="ARBA" id="ARBA00000085"/>
    </source>
</evidence>
<dbReference type="SMART" id="SM00448">
    <property type="entry name" value="REC"/>
    <property type="match status" value="1"/>
</dbReference>
<feature type="modified residue" description="4-aspartylphosphate" evidence="4">
    <location>
        <position position="456"/>
    </location>
</feature>
<dbReference type="Pfam" id="PF25487">
    <property type="entry name" value="ETR1_N"/>
    <property type="match status" value="1"/>
</dbReference>
<dbReference type="InterPro" id="IPR004358">
    <property type="entry name" value="Sig_transdc_His_kin-like_C"/>
</dbReference>
<protein>
    <recommendedName>
        <fullName evidence="2">histidine kinase</fullName>
        <ecNumber evidence="2">2.7.13.3</ecNumber>
    </recommendedName>
</protein>
<feature type="domain" description="Histidine kinase" evidence="6">
    <location>
        <begin position="177"/>
        <end position="385"/>
    </location>
</feature>
<evidence type="ECO:0000256" key="4">
    <source>
        <dbReference type="PROSITE-ProRule" id="PRU00169"/>
    </source>
</evidence>
<keyword evidence="3 4" id="KW-0597">Phosphoprotein</keyword>
<evidence type="ECO:0000313" key="8">
    <source>
        <dbReference type="EMBL" id="GAA4030542.1"/>
    </source>
</evidence>
<dbReference type="CDD" id="cd00082">
    <property type="entry name" value="HisKA"/>
    <property type="match status" value="1"/>
</dbReference>
<keyword evidence="9" id="KW-1185">Reference proteome</keyword>
<comment type="catalytic activity">
    <reaction evidence="1">
        <text>ATP + protein L-histidine = ADP + protein N-phospho-L-histidine.</text>
        <dbReference type="EC" id="2.7.13.3"/>
    </reaction>
</comment>
<dbReference type="RefSeq" id="WP_344695664.1">
    <property type="nucleotide sequence ID" value="NZ_BAABBR010000001.1"/>
</dbReference>
<proteinExistence type="predicted"/>
<dbReference type="Proteomes" id="UP001424459">
    <property type="component" value="Unassembled WGS sequence"/>
</dbReference>
<keyword evidence="5" id="KW-1133">Transmembrane helix</keyword>
<dbReference type="SMART" id="SM00387">
    <property type="entry name" value="HATPase_c"/>
    <property type="match status" value="1"/>
</dbReference>
<comment type="caution">
    <text evidence="8">The sequence shown here is derived from an EMBL/GenBank/DDBJ whole genome shotgun (WGS) entry which is preliminary data.</text>
</comment>
<sequence length="521" mass="55951">MLEAAVTFFSGQFQPHGYCLLWQPGLIWTHVVSDALIAIAYFSIPIVLVSFVRRRPDIEFGKMFWLFALFILSCGLTHVLAIWNLWHGDYALEAVVKALTAAASIPTAILLWPLLPRMLAIPSPSMLQRKNDELAAALAERDDVLGQLRAEVIQRERAEAALVQANKMEAVGQLTGGIAHDFNNLLQAISGNIELIGMMPDKPDKVARWAANAAQATERGTKLTGQLLTFSRQQRLEARPVNVARLVGGMEGLLRNSVGPTVSLKVEVADDVGTVRADPTQLELAILNCAINGRDAMPMGGTVIVRAEPEGDQVAIRIIDQGVGMTPEVAERALEPFFTTKGPGSGTGLGLSMAYGVARAAGGHLTIDSKVGEGTVVTFVLPRAEDDLGPPEQAAADPRQENARSAEILLVDDDPAVRAAVADMLRSRGHRVTEAGDGPQALLQLERSAVELLLLDFAMPGMNGAEVAARARELRPDLRMLFLSGFSDSAAIDRAVDGKARVLRKPITASDLADAIDEMMG</sequence>
<feature type="transmembrane region" description="Helical" evidence="5">
    <location>
        <begin position="27"/>
        <end position="52"/>
    </location>
</feature>
<gene>
    <name evidence="8" type="ORF">GCM10022281_07440</name>
</gene>
<dbReference type="InterPro" id="IPR036890">
    <property type="entry name" value="HATPase_C_sf"/>
</dbReference>
<dbReference type="SUPFAM" id="SSF47384">
    <property type="entry name" value="Homodimeric domain of signal transducing histidine kinase"/>
    <property type="match status" value="1"/>
</dbReference>
<dbReference type="Gene3D" id="3.30.565.10">
    <property type="entry name" value="Histidine kinase-like ATPase, C-terminal domain"/>
    <property type="match status" value="1"/>
</dbReference>
<keyword evidence="5" id="KW-0472">Membrane</keyword>
<dbReference type="InterPro" id="IPR036097">
    <property type="entry name" value="HisK_dim/P_sf"/>
</dbReference>
<dbReference type="SUPFAM" id="SSF55874">
    <property type="entry name" value="ATPase domain of HSP90 chaperone/DNA topoisomerase II/histidine kinase"/>
    <property type="match status" value="1"/>
</dbReference>